<feature type="compositionally biased region" description="Basic and acidic residues" evidence="17">
    <location>
        <begin position="9"/>
        <end position="23"/>
    </location>
</feature>
<comment type="catalytic activity">
    <reaction evidence="12">
        <text>L-seryl-[protein] + ATP = O-phospho-L-seryl-[protein] + ADP + H(+)</text>
        <dbReference type="Rhea" id="RHEA:17989"/>
        <dbReference type="Rhea" id="RHEA-COMP:9863"/>
        <dbReference type="Rhea" id="RHEA-COMP:11604"/>
        <dbReference type="ChEBI" id="CHEBI:15378"/>
        <dbReference type="ChEBI" id="CHEBI:29999"/>
        <dbReference type="ChEBI" id="CHEBI:30616"/>
        <dbReference type="ChEBI" id="CHEBI:83421"/>
        <dbReference type="ChEBI" id="CHEBI:456216"/>
        <dbReference type="EC" id="2.7.11.12"/>
    </reaction>
</comment>
<dbReference type="Pfam" id="PF00027">
    <property type="entry name" value="cNMP_binding"/>
    <property type="match status" value="2"/>
</dbReference>
<evidence type="ECO:0000256" key="12">
    <source>
        <dbReference type="ARBA" id="ARBA00047462"/>
    </source>
</evidence>
<keyword evidence="22" id="KW-1185">Reference proteome</keyword>
<feature type="domain" description="AGC-kinase C-terminal" evidence="20">
    <location>
        <begin position="721"/>
        <end position="771"/>
    </location>
</feature>
<dbReference type="PROSITE" id="PS51285">
    <property type="entry name" value="AGC_KINASE_CTER"/>
    <property type="match status" value="1"/>
</dbReference>
<protein>
    <recommendedName>
        <fullName evidence="3 13">cGMP-dependent protein kinase</fullName>
        <ecNumber evidence="3 13">2.7.11.12</ecNumber>
    </recommendedName>
</protein>
<keyword evidence="7 13" id="KW-0547">Nucleotide-binding</keyword>
<keyword evidence="4 13" id="KW-0723">Serine/threonine-protein kinase</keyword>
<keyword evidence="6 13" id="KW-0808">Transferase</keyword>
<evidence type="ECO:0000256" key="13">
    <source>
        <dbReference type="PIRNR" id="PIRNR000559"/>
    </source>
</evidence>
<gene>
    <name evidence="21" type="ORF">HOLleu_37222</name>
</gene>
<dbReference type="SMART" id="SM00220">
    <property type="entry name" value="S_TKc"/>
    <property type="match status" value="1"/>
</dbReference>
<dbReference type="SMART" id="SM00133">
    <property type="entry name" value="S_TK_X"/>
    <property type="match status" value="1"/>
</dbReference>
<dbReference type="CDD" id="cd00038">
    <property type="entry name" value="CAP_ED"/>
    <property type="match status" value="2"/>
</dbReference>
<evidence type="ECO:0000256" key="1">
    <source>
        <dbReference type="ARBA" id="ARBA00001946"/>
    </source>
</evidence>
<dbReference type="GO" id="GO:0005524">
    <property type="term" value="F:ATP binding"/>
    <property type="evidence" value="ECO:0007669"/>
    <property type="project" value="UniProtKB-UniRule"/>
</dbReference>
<dbReference type="GO" id="GO:0004692">
    <property type="term" value="F:cGMP-dependent protein kinase activity"/>
    <property type="evidence" value="ECO:0007669"/>
    <property type="project" value="UniProtKB-EC"/>
</dbReference>
<evidence type="ECO:0000256" key="6">
    <source>
        <dbReference type="ARBA" id="ARBA00022679"/>
    </source>
</evidence>
<feature type="compositionally biased region" description="Basic and acidic residues" evidence="17">
    <location>
        <begin position="54"/>
        <end position="72"/>
    </location>
</feature>
<dbReference type="FunFam" id="2.60.120.10:FF:000064">
    <property type="entry name" value="cGMP-dependent protein kinase, isozyme"/>
    <property type="match status" value="1"/>
</dbReference>
<evidence type="ECO:0000256" key="2">
    <source>
        <dbReference type="ARBA" id="ARBA00006352"/>
    </source>
</evidence>
<dbReference type="PANTHER" id="PTHR24353:SF147">
    <property type="entry name" value="CGMP-DEPENDENT SERINE_THREONIN PROTEIN KINASE-RELATED"/>
    <property type="match status" value="1"/>
</dbReference>
<feature type="region of interest" description="Disordered" evidence="17">
    <location>
        <begin position="119"/>
        <end position="149"/>
    </location>
</feature>
<comment type="caution">
    <text evidence="21">The sequence shown here is derived from an EMBL/GenBank/DDBJ whole genome shotgun (WGS) entry which is preliminary data.</text>
</comment>
<comment type="catalytic activity">
    <reaction evidence="11 13">
        <text>L-threonyl-[protein] + ATP = O-phospho-L-threonyl-[protein] + ADP + H(+)</text>
        <dbReference type="Rhea" id="RHEA:46608"/>
        <dbReference type="Rhea" id="RHEA-COMP:11060"/>
        <dbReference type="Rhea" id="RHEA-COMP:11605"/>
        <dbReference type="ChEBI" id="CHEBI:15378"/>
        <dbReference type="ChEBI" id="CHEBI:30013"/>
        <dbReference type="ChEBI" id="CHEBI:30616"/>
        <dbReference type="ChEBI" id="CHEBI:61977"/>
        <dbReference type="ChEBI" id="CHEBI:456216"/>
        <dbReference type="EC" id="2.7.11.12"/>
    </reaction>
</comment>
<evidence type="ECO:0000256" key="4">
    <source>
        <dbReference type="ARBA" id="ARBA00022527"/>
    </source>
</evidence>
<dbReference type="SUPFAM" id="SSF56112">
    <property type="entry name" value="Protein kinase-like (PK-like)"/>
    <property type="match status" value="1"/>
</dbReference>
<accession>A0A9Q1BF46</accession>
<dbReference type="InterPro" id="IPR018490">
    <property type="entry name" value="cNMP-bd_dom_sf"/>
</dbReference>
<dbReference type="PRINTS" id="PR00104">
    <property type="entry name" value="CGMPKINASE"/>
</dbReference>
<dbReference type="EMBL" id="JAIZAY010000020">
    <property type="protein sequence ID" value="KAJ8022352.1"/>
    <property type="molecule type" value="Genomic_DNA"/>
</dbReference>
<dbReference type="CDD" id="cd05572">
    <property type="entry name" value="STKc_cGK"/>
    <property type="match status" value="1"/>
</dbReference>
<dbReference type="Pfam" id="PF00069">
    <property type="entry name" value="Pkinase"/>
    <property type="match status" value="1"/>
</dbReference>
<dbReference type="PIRSF" id="PIRSF000559">
    <property type="entry name" value="cGMP-dep_kinase"/>
    <property type="match status" value="1"/>
</dbReference>
<dbReference type="InterPro" id="IPR018488">
    <property type="entry name" value="cNMP-bd_CS"/>
</dbReference>
<feature type="domain" description="Protein kinase" evidence="18">
    <location>
        <begin position="462"/>
        <end position="720"/>
    </location>
</feature>
<evidence type="ECO:0000256" key="16">
    <source>
        <dbReference type="PROSITE-ProRule" id="PRU10141"/>
    </source>
</evidence>
<evidence type="ECO:0000256" key="3">
    <source>
        <dbReference type="ARBA" id="ARBA00012428"/>
    </source>
</evidence>
<dbReference type="InterPro" id="IPR035014">
    <property type="entry name" value="STKc_cGK"/>
</dbReference>
<dbReference type="Gene3D" id="3.30.200.20">
    <property type="entry name" value="Phosphorylase Kinase, domain 1"/>
    <property type="match status" value="1"/>
</dbReference>
<reference evidence="21" key="1">
    <citation type="submission" date="2021-10" db="EMBL/GenBank/DDBJ databases">
        <title>Tropical sea cucumber genome reveals ecological adaptation and Cuvierian tubules defense mechanism.</title>
        <authorList>
            <person name="Chen T."/>
        </authorList>
    </citation>
    <scope>NUCLEOTIDE SEQUENCE</scope>
    <source>
        <strain evidence="21">Nanhai2018</strain>
        <tissue evidence="21">Muscle</tissue>
    </source>
</reference>
<dbReference type="Gene3D" id="2.60.120.10">
    <property type="entry name" value="Jelly Rolls"/>
    <property type="match status" value="2"/>
</dbReference>
<feature type="region of interest" description="Disordered" evidence="17">
    <location>
        <begin position="1"/>
        <end position="72"/>
    </location>
</feature>
<evidence type="ECO:0000256" key="11">
    <source>
        <dbReference type="ARBA" id="ARBA00047298"/>
    </source>
</evidence>
<keyword evidence="5 13" id="KW-0140">cGMP</keyword>
<dbReference type="PROSITE" id="PS00107">
    <property type="entry name" value="PROTEIN_KINASE_ATP"/>
    <property type="match status" value="1"/>
</dbReference>
<evidence type="ECO:0000256" key="5">
    <source>
        <dbReference type="ARBA" id="ARBA00022535"/>
    </source>
</evidence>
<dbReference type="InterPro" id="IPR011009">
    <property type="entry name" value="Kinase-like_dom_sf"/>
</dbReference>
<evidence type="ECO:0000256" key="14">
    <source>
        <dbReference type="PIRSR" id="PIRSR000559-1"/>
    </source>
</evidence>
<evidence type="ECO:0000259" key="19">
    <source>
        <dbReference type="PROSITE" id="PS50042"/>
    </source>
</evidence>
<feature type="domain" description="Cyclic nucleotide-binding" evidence="19">
    <location>
        <begin position="172"/>
        <end position="287"/>
    </location>
</feature>
<evidence type="ECO:0000259" key="20">
    <source>
        <dbReference type="PROSITE" id="PS51285"/>
    </source>
</evidence>
<evidence type="ECO:0000256" key="9">
    <source>
        <dbReference type="ARBA" id="ARBA00022840"/>
    </source>
</evidence>
<dbReference type="FunFam" id="2.60.120.10:FF:000072">
    <property type="entry name" value="cGMP-dependent protein kinase"/>
    <property type="match status" value="1"/>
</dbReference>
<dbReference type="InterPro" id="IPR008271">
    <property type="entry name" value="Ser/Thr_kinase_AS"/>
</dbReference>
<dbReference type="FunFam" id="1.10.510.10:FF:000096">
    <property type="entry name" value="cGMP-dependent protein kinase"/>
    <property type="match status" value="1"/>
</dbReference>
<name>A0A9Q1BF46_HOLLE</name>
<sequence>MPPPFFKSRSKDAESTSKAKDMGHGAGAQSSAKGAENGSADVAKLRSQVSELQKQLEDRDRKIQLYRKETEEQLKLIDQKDKELTKVREEVNKLRSVLNQTAKPTDGNADILATIQEEKGMAGVQNNRNKKQGVSGESGLQNSKGPQEDLRKYSKDLRSKQLIKDAILENDFTKNFDQSQLKEIVECMYPQSFSNGQMVIREGDAGSHLYVLAEGKLSVSQGGKVLGDMGPGKLFGELAILYNCTRTASVKAVSDAKLWVIDRHVFQQIMMKTGLERQKEHLKFLKSVDLLNKLPSKDLVKLATSLEVDYFTEGEFIIREGSKGDTFYIISNGGVRVTQSIQGHEVPQEVRQLSKGDCFGEKALLSEDVRTANVIAGKDGCECLVVDRSVFIELIGNLQELKDKDYGDEKRGATRLLSARYRSNKDKDVDSNYRSSSDSVESTHITVRKGEESLESLKITDLDLVATLGMGGFGRVELVQVSGEKRTFALKCLKKNHIVDTRQQEHVYSEKKVMIESNSPFICKLYKTFKDRKYVYMLMEVCLGGELWTILRDRGHFDDNITRFATACVVEAFQYLHNRGIVYRDLKPENLLLDSKGYIKMVDFGFAKKIGFGHKTWTFCGTPEYVAPEIILNKGHDFSADYWSLGILMFELLTGNPPFSASDPMKTYNIILKGIDHIDFPRKISRNASNLIKRLCRDNPAERLGYQKNGIKDIKKHKWFQGFDWEGLQQEKLNPPIKPTVKSPSDYSNFDSYPRATEIPPDELSGWDEYF</sequence>
<proteinExistence type="inferred from homology"/>
<dbReference type="PROSITE" id="PS50011">
    <property type="entry name" value="PROTEIN_KINASE_DOM"/>
    <property type="match status" value="1"/>
</dbReference>
<keyword evidence="9 13" id="KW-0067">ATP-binding</keyword>
<dbReference type="PROSITE" id="PS00108">
    <property type="entry name" value="PROTEIN_KINASE_ST"/>
    <property type="match status" value="1"/>
</dbReference>
<dbReference type="GO" id="GO:0005737">
    <property type="term" value="C:cytoplasm"/>
    <property type="evidence" value="ECO:0007669"/>
    <property type="project" value="UniProtKB-ARBA"/>
</dbReference>
<feature type="active site" description="Proton acceptor" evidence="14">
    <location>
        <position position="585"/>
    </location>
</feature>
<evidence type="ECO:0000256" key="17">
    <source>
        <dbReference type="SAM" id="MobiDB-lite"/>
    </source>
</evidence>
<dbReference type="PROSITE" id="PS50042">
    <property type="entry name" value="CNMP_BINDING_3"/>
    <property type="match status" value="2"/>
</dbReference>
<dbReference type="EC" id="2.7.11.12" evidence="3 13"/>
<dbReference type="OrthoDB" id="63267at2759"/>
<evidence type="ECO:0000256" key="10">
    <source>
        <dbReference type="ARBA" id="ARBA00022992"/>
    </source>
</evidence>
<dbReference type="InterPro" id="IPR000719">
    <property type="entry name" value="Prot_kinase_dom"/>
</dbReference>
<dbReference type="InterPro" id="IPR002374">
    <property type="entry name" value="cGMP_dep_kinase"/>
</dbReference>
<evidence type="ECO:0000256" key="7">
    <source>
        <dbReference type="ARBA" id="ARBA00022741"/>
    </source>
</evidence>
<dbReference type="Proteomes" id="UP001152320">
    <property type="component" value="Chromosome 20"/>
</dbReference>
<comment type="cofactor">
    <cofactor evidence="1">
        <name>Mg(2+)</name>
        <dbReference type="ChEBI" id="CHEBI:18420"/>
    </cofactor>
</comment>
<organism evidence="21 22">
    <name type="scientific">Holothuria leucospilota</name>
    <name type="common">Black long sea cucumber</name>
    <name type="synonym">Mertensiothuria leucospilota</name>
    <dbReference type="NCBI Taxonomy" id="206669"/>
    <lineage>
        <taxon>Eukaryota</taxon>
        <taxon>Metazoa</taxon>
        <taxon>Echinodermata</taxon>
        <taxon>Eleutherozoa</taxon>
        <taxon>Echinozoa</taxon>
        <taxon>Holothuroidea</taxon>
        <taxon>Aspidochirotacea</taxon>
        <taxon>Aspidochirotida</taxon>
        <taxon>Holothuriidae</taxon>
        <taxon>Holothuria</taxon>
    </lineage>
</organism>
<evidence type="ECO:0000256" key="8">
    <source>
        <dbReference type="ARBA" id="ARBA00022777"/>
    </source>
</evidence>
<feature type="binding site" evidence="15 16">
    <location>
        <position position="491"/>
    </location>
    <ligand>
        <name>ATP</name>
        <dbReference type="ChEBI" id="CHEBI:30616"/>
    </ligand>
</feature>
<dbReference type="AlphaFoldDB" id="A0A9Q1BF46"/>
<feature type="domain" description="Cyclic nucleotide-binding" evidence="19">
    <location>
        <begin position="290"/>
        <end position="412"/>
    </location>
</feature>
<dbReference type="InterPro" id="IPR000961">
    <property type="entry name" value="AGC-kinase_C"/>
</dbReference>
<feature type="binding site" evidence="15">
    <location>
        <begin position="468"/>
        <end position="476"/>
    </location>
    <ligand>
        <name>ATP</name>
        <dbReference type="ChEBI" id="CHEBI:30616"/>
    </ligand>
</feature>
<dbReference type="SMART" id="SM00100">
    <property type="entry name" value="cNMP"/>
    <property type="match status" value="2"/>
</dbReference>
<dbReference type="InterPro" id="IPR017441">
    <property type="entry name" value="Protein_kinase_ATP_BS"/>
</dbReference>
<dbReference type="PROSITE" id="PS00888">
    <property type="entry name" value="CNMP_BINDING_1"/>
    <property type="match status" value="1"/>
</dbReference>
<dbReference type="InterPro" id="IPR014710">
    <property type="entry name" value="RmlC-like_jellyroll"/>
</dbReference>
<dbReference type="InterPro" id="IPR000595">
    <property type="entry name" value="cNMP-bd_dom"/>
</dbReference>
<feature type="region of interest" description="Disordered" evidence="17">
    <location>
        <begin position="734"/>
        <end position="771"/>
    </location>
</feature>
<keyword evidence="10 13" id="KW-0142">cGMP-binding</keyword>
<dbReference type="GO" id="GO:0030553">
    <property type="term" value="F:cGMP binding"/>
    <property type="evidence" value="ECO:0007669"/>
    <property type="project" value="UniProtKB-KW"/>
</dbReference>
<dbReference type="Gene3D" id="1.10.510.10">
    <property type="entry name" value="Transferase(Phosphotransferase) domain 1"/>
    <property type="match status" value="1"/>
</dbReference>
<evidence type="ECO:0000259" key="18">
    <source>
        <dbReference type="PROSITE" id="PS50011"/>
    </source>
</evidence>
<comment type="similarity">
    <text evidence="2 13">Belongs to the protein kinase superfamily. AGC Ser/Thr protein kinase family. cGMP subfamily.</text>
</comment>
<keyword evidence="8 13" id="KW-0418">Kinase</keyword>
<evidence type="ECO:0000313" key="21">
    <source>
        <dbReference type="EMBL" id="KAJ8022352.1"/>
    </source>
</evidence>
<dbReference type="PANTHER" id="PTHR24353">
    <property type="entry name" value="CYCLIC NUCLEOTIDE-DEPENDENT PROTEIN KINASE"/>
    <property type="match status" value="1"/>
</dbReference>
<evidence type="ECO:0000313" key="22">
    <source>
        <dbReference type="Proteomes" id="UP001152320"/>
    </source>
</evidence>
<feature type="compositionally biased region" description="Polar residues" evidence="17">
    <location>
        <begin position="742"/>
        <end position="751"/>
    </location>
</feature>
<dbReference type="SUPFAM" id="SSF51206">
    <property type="entry name" value="cAMP-binding domain-like"/>
    <property type="match status" value="2"/>
</dbReference>
<evidence type="ECO:0000256" key="15">
    <source>
        <dbReference type="PIRSR" id="PIRSR000559-2"/>
    </source>
</evidence>
<dbReference type="PROSITE" id="PS00889">
    <property type="entry name" value="CNMP_BINDING_2"/>
    <property type="match status" value="2"/>
</dbReference>